<gene>
    <name evidence="3" type="ORF">E6C27_scaffold233G00360</name>
</gene>
<proteinExistence type="predicted"/>
<evidence type="ECO:0000256" key="1">
    <source>
        <dbReference type="SAM" id="MobiDB-lite"/>
    </source>
</evidence>
<evidence type="ECO:0000259" key="2">
    <source>
        <dbReference type="Pfam" id="PF07727"/>
    </source>
</evidence>
<feature type="domain" description="Reverse transcriptase Ty1/copia-type" evidence="2">
    <location>
        <begin position="307"/>
        <end position="420"/>
    </location>
</feature>
<evidence type="ECO:0000313" key="4">
    <source>
        <dbReference type="Proteomes" id="UP000321393"/>
    </source>
</evidence>
<dbReference type="Pfam" id="PF07727">
    <property type="entry name" value="RVT_2"/>
    <property type="match status" value="1"/>
</dbReference>
<comment type="caution">
    <text evidence="3">The sequence shown here is derived from an EMBL/GenBank/DDBJ whole genome shotgun (WGS) entry which is preliminary data.</text>
</comment>
<dbReference type="Proteomes" id="UP000321393">
    <property type="component" value="Unassembled WGS sequence"/>
</dbReference>
<accession>A0A5A7UXV1</accession>
<dbReference type="OrthoDB" id="1743365at2759"/>
<feature type="compositionally biased region" description="Polar residues" evidence="1">
    <location>
        <begin position="217"/>
        <end position="227"/>
    </location>
</feature>
<feature type="region of interest" description="Disordered" evidence="1">
    <location>
        <begin position="217"/>
        <end position="252"/>
    </location>
</feature>
<dbReference type="EMBL" id="SSTE01006607">
    <property type="protein sequence ID" value="KAA0059016.1"/>
    <property type="molecule type" value="Genomic_DNA"/>
</dbReference>
<dbReference type="CDD" id="cd09272">
    <property type="entry name" value="RNase_HI_RT_Ty1"/>
    <property type="match status" value="1"/>
</dbReference>
<sequence length="546" mass="62038">MESVKGMFGQLEWSLRHETIKYIYIKRMKAGTSVREHVLDMMMHFNIAEVNGGVIDEANQETSSWKRLSKGEITLKVGTREMVSAKAVGDLKIGRLVKSGLLNQLEDNSLPPCDSCLEGKMTKRFFTGKDLRAKTPLELVRSDLCGPMNVKARGGYKYSSALLMIILGYSKESRGGLFNDSQENKVFVSTNATFLEEDHIRNHQTRSKLVLEEISKNTTNRPSSSTKVVDKTRNIGQTHPSQELGEPRRSGRVVRQPNRYFGLSEAQIIIPDDAIKDPLTYKQAMNDVDSDQLIKAMDLEMESMYSNSVWTLVDQPSEVRPIGCKWIYKRKRDQAGKVQTFKARLVAKGYTQKEGIDYEETFSPVVMIKSIQILLSIATFYDYEIWQMDVKIAFLNGNLEESIYMVQPKGYIQKDQEQKNVDEPCVYKRIINSTVAFLVLPDICYSMGIVSRYQSNLGRDHWTAVKNILKYLRRTKDYILVYGSKGLILTGYTDSDFQTDKVARKSTSRSIFTLNGGAVVWRSIKQSCIADSTMEVEYVAACEAKK</sequence>
<evidence type="ECO:0000313" key="3">
    <source>
        <dbReference type="EMBL" id="KAA0059016.1"/>
    </source>
</evidence>
<organism evidence="3 4">
    <name type="scientific">Cucumis melo var. makuwa</name>
    <name type="common">Oriental melon</name>
    <dbReference type="NCBI Taxonomy" id="1194695"/>
    <lineage>
        <taxon>Eukaryota</taxon>
        <taxon>Viridiplantae</taxon>
        <taxon>Streptophyta</taxon>
        <taxon>Embryophyta</taxon>
        <taxon>Tracheophyta</taxon>
        <taxon>Spermatophyta</taxon>
        <taxon>Magnoliopsida</taxon>
        <taxon>eudicotyledons</taxon>
        <taxon>Gunneridae</taxon>
        <taxon>Pentapetalae</taxon>
        <taxon>rosids</taxon>
        <taxon>fabids</taxon>
        <taxon>Cucurbitales</taxon>
        <taxon>Cucurbitaceae</taxon>
        <taxon>Benincaseae</taxon>
        <taxon>Cucumis</taxon>
    </lineage>
</organism>
<dbReference type="InterPro" id="IPR013103">
    <property type="entry name" value="RVT_2"/>
</dbReference>
<protein>
    <submittedName>
        <fullName evidence="3">Gag/pol protein</fullName>
    </submittedName>
</protein>
<reference evidence="3 4" key="1">
    <citation type="submission" date="2019-08" db="EMBL/GenBank/DDBJ databases">
        <title>Draft genome sequences of two oriental melons (Cucumis melo L. var makuwa).</title>
        <authorList>
            <person name="Kwon S.-Y."/>
        </authorList>
    </citation>
    <scope>NUCLEOTIDE SEQUENCE [LARGE SCALE GENOMIC DNA]</scope>
    <source>
        <strain evidence="4">cv. SW 3</strain>
        <tissue evidence="3">Leaf</tissue>
    </source>
</reference>
<dbReference type="PANTHER" id="PTHR11439:SF496">
    <property type="entry name" value="RNA-DIRECTED DNA POLYMERASE"/>
    <property type="match status" value="1"/>
</dbReference>
<dbReference type="AlphaFoldDB" id="A0A5A7UXV1"/>
<dbReference type="PANTHER" id="PTHR11439">
    <property type="entry name" value="GAG-POL-RELATED RETROTRANSPOSON"/>
    <property type="match status" value="1"/>
</dbReference>
<name>A0A5A7UXV1_CUCMM</name>